<protein>
    <recommendedName>
        <fullName evidence="2">Prolamin-like domain-containing protein</fullName>
    </recommendedName>
</protein>
<proteinExistence type="predicted"/>
<dbReference type="SUPFAM" id="SSF47699">
    <property type="entry name" value="Bifunctional inhibitor/lipid-transfer protein/seed storage 2S albumin"/>
    <property type="match status" value="1"/>
</dbReference>
<comment type="caution">
    <text evidence="3">The sequence shown here is derived from an EMBL/GenBank/DDBJ whole genome shotgun (WGS) entry which is preliminary data.</text>
</comment>
<keyword evidence="1" id="KW-0732">Signal</keyword>
<dbReference type="InterPro" id="IPR036312">
    <property type="entry name" value="Bifun_inhib/LTP/seed_sf"/>
</dbReference>
<evidence type="ECO:0000256" key="1">
    <source>
        <dbReference type="ARBA" id="ARBA00022729"/>
    </source>
</evidence>
<dbReference type="InterPro" id="IPR040220">
    <property type="entry name" value="DD11"/>
</dbReference>
<feature type="non-terminal residue" evidence="3">
    <location>
        <position position="1"/>
    </location>
</feature>
<reference evidence="3 4" key="1">
    <citation type="journal article" date="2023" name="Plants (Basel)">
        <title>Bridging the Gap: Combining Genomics and Transcriptomics Approaches to Understand Stylosanthes scabra, an Orphan Legume from the Brazilian Caatinga.</title>
        <authorList>
            <person name="Ferreira-Neto J.R.C."/>
            <person name="da Silva M.D."/>
            <person name="Binneck E."/>
            <person name="de Melo N.F."/>
            <person name="da Silva R.H."/>
            <person name="de Melo A.L.T.M."/>
            <person name="Pandolfi V."/>
            <person name="Bustamante F.O."/>
            <person name="Brasileiro-Vidal A.C."/>
            <person name="Benko-Iseppon A.M."/>
        </authorList>
    </citation>
    <scope>NUCLEOTIDE SEQUENCE [LARGE SCALE GENOMIC DNA]</scope>
    <source>
        <tissue evidence="3">Leaves</tissue>
    </source>
</reference>
<dbReference type="InterPro" id="IPR008502">
    <property type="entry name" value="Prolamin-like"/>
</dbReference>
<dbReference type="Pfam" id="PF05617">
    <property type="entry name" value="Prolamin_like"/>
    <property type="match status" value="1"/>
</dbReference>
<feature type="domain" description="Prolamin-like" evidence="2">
    <location>
        <begin position="27"/>
        <end position="98"/>
    </location>
</feature>
<dbReference type="PANTHER" id="PTHR31207">
    <property type="entry name" value="ECA1 GAMETOGENESIS FAMILY PROTEIN (DUF784)-RELATED-RELATED"/>
    <property type="match status" value="1"/>
</dbReference>
<keyword evidence="4" id="KW-1185">Reference proteome</keyword>
<organism evidence="3 4">
    <name type="scientific">Stylosanthes scabra</name>
    <dbReference type="NCBI Taxonomy" id="79078"/>
    <lineage>
        <taxon>Eukaryota</taxon>
        <taxon>Viridiplantae</taxon>
        <taxon>Streptophyta</taxon>
        <taxon>Embryophyta</taxon>
        <taxon>Tracheophyta</taxon>
        <taxon>Spermatophyta</taxon>
        <taxon>Magnoliopsida</taxon>
        <taxon>eudicotyledons</taxon>
        <taxon>Gunneridae</taxon>
        <taxon>Pentapetalae</taxon>
        <taxon>rosids</taxon>
        <taxon>fabids</taxon>
        <taxon>Fabales</taxon>
        <taxon>Fabaceae</taxon>
        <taxon>Papilionoideae</taxon>
        <taxon>50 kb inversion clade</taxon>
        <taxon>dalbergioids sensu lato</taxon>
        <taxon>Dalbergieae</taxon>
        <taxon>Pterocarpus clade</taxon>
        <taxon>Stylosanthes</taxon>
    </lineage>
</organism>
<feature type="non-terminal residue" evidence="3">
    <location>
        <position position="103"/>
    </location>
</feature>
<accession>A0ABU6UFM7</accession>
<evidence type="ECO:0000313" key="4">
    <source>
        <dbReference type="Proteomes" id="UP001341840"/>
    </source>
</evidence>
<dbReference type="PANTHER" id="PTHR31207:SF35">
    <property type="entry name" value="PROLAMIN-LIKE DOMAIN-CONTAINING PROTEIN"/>
    <property type="match status" value="1"/>
</dbReference>
<dbReference type="EMBL" id="JASCZI010121066">
    <property type="protein sequence ID" value="MED6159415.1"/>
    <property type="molecule type" value="Genomic_DNA"/>
</dbReference>
<name>A0ABU6UFM7_9FABA</name>
<dbReference type="Proteomes" id="UP001341840">
    <property type="component" value="Unassembled WGS sequence"/>
</dbReference>
<sequence>GDSLRIPSAASFAPTPLSIYQTYLSHCSEKVAPNCRDELHSSIIYGNQIVSETCCSNLVNGVGTQCFQEMAKFIVTIPNLNQKKEEIFQRSIKVWKDCAAQKL</sequence>
<evidence type="ECO:0000259" key="2">
    <source>
        <dbReference type="Pfam" id="PF05617"/>
    </source>
</evidence>
<evidence type="ECO:0000313" key="3">
    <source>
        <dbReference type="EMBL" id="MED6159415.1"/>
    </source>
</evidence>
<gene>
    <name evidence="3" type="ORF">PIB30_042111</name>
</gene>